<dbReference type="CDD" id="cd00024">
    <property type="entry name" value="CD_CSD"/>
    <property type="match status" value="1"/>
</dbReference>
<sequence length="1729" mass="192931">MKSSCYYATDLQDKRGLILPAFNDEERNKQIQDNLLFCEPNTTSLPAVEPNTTSEFSYANPTHPPQSSHLPSHLTPPDPISSTIGVYPSAPSYALIQDNRYHSGYAYTTPYEVNGSEMHRERLLAIQTPTACIPTLCEGKYIVTSIPGMVKLIPGIPFAIFLNGDNNRLQTVACLQTLESLSHFSDFSDIQSASIHLAQLTWGASDTQLPIYELKGLKKNDRSFIRESSVHLHDGSYSLGNTIMKGDGPGTVVPAVQSRVPETSSRIISVLHTLHKLHRLVLPKCISKFEYDICDFHADFTNIFSSGGLEPAATSVQMNVSSLGEDLASSIGEIQGKWHTDISDDPDRFTLFVLLLRVGPTGHPGVFCLARWGLYCAEIGAWIIFLVFKGVDMHSGFAPKEDGPAHKSFVTDAQLNAAYNMAGPANRVGYVMYSSQVATQRTGSLNATKPTGFGNVSSAHTSKAIGKQGHLDFGSHGPVSLGSFKDCANRLAREAVFDFYNSLMLSNLKLNIDLNYLLDNIHGWDENENEFAMSPMQYNPQNDSITIRRYMSYYKWYSMECKSIHIRITKEDLKARHGHLQSQETATASRASKPTVNLIAKSKNATTKPDAIPRSTRSSASRNTAAPSPVLESHQNANDTGSNTDLASILNRITKVVQCYQTDQEMIFCVLLEDTEDPIEVSSSTLPGVSQHPMILKYLSKHVRSEWQERRVDVDDSLENTSSVNGSNRVPRIPSSPIANTSVLDHLPSDDRPQSNTTQHPKTLATNSSLSEPTVIQLPEAQSDVQHRGTKRPIEQADISDSEYETDDENRTDDSEHDIEDIEFDVEDILEHAVTEENQLIFSVQWKGYDKPTWEPCQNLINSLETVLQYVAHHNLDFPSDLKSTSTNPRKRVKKTADDPQRDMLQLADNFQHLYNMLNPSHIRMSARQLEKEYEDYRHNQSFWKFASMSNTSNFVKILANSSRESIILDEYISILSTDNPLSASVLELNLINEAAKFLPQMKPFVHTSPFMQRAIRAEVCNAWIRSYQWHVVNGQKLSTELMALHGEHGYKTLSQKWPQFAQLVDHIVRFLADRFQNELSATTTVSAEISSKHLGDLQYIQSLCATVALDPIHTVPVNLYGIISNSPASKPISLLTFKTKPLKFSQRGNLASNFIYTMYGPQILFEVLTTAVICPAIERFDVFTRLKPSSRTSVSQKDISQRAVLRGALLHSLRKACGGNAIFFYDGIDDFLHSPTSVFPNSNGNTYNGSDKRMYLSLIQQNAQQTEQNLQPLFDAISAMVERYPEIGRYAATIKRITFQVINGLSCGHRISDDDIDLEDSDCRPKPKPKPPITLQMPTDLPTYRPNAEAIAPGGTDIGLGTLGLIVREALNHKRSGSIVCNEVHQVLIGSNPLQFSQNSNHNPSHTDPIRSFSEYAYLFNVHMPPSLLATRFGLSNILSYMGTGQGSGTKTFLNGVTTRKTKYFSDTLSQTTENYQTALSHNAAIFGATPNAGKLAGFIHCFDTRVWGQPSRSFSLAPEGNDKFRGVKAKFEPYWNESVQNKWVTFLGPMLDQNPLDWTGPKASWTDTYHLLVRLQIPGFQTGLTVFQCANNLALAGICQQPTTSELACWISKNRNLGAWRGLKTLGFHVDDKKGCALFAAFTTLYQHLDRNITDADKQDLGFGPMFLEHLLCKVSRYAHRWTGFVAHAKEREAEDAVLESGLESMFPFPLILTRDSIQNLLDTIQY</sequence>
<evidence type="ECO:0000256" key="1">
    <source>
        <dbReference type="SAM" id="MobiDB-lite"/>
    </source>
</evidence>
<evidence type="ECO:0000313" key="3">
    <source>
        <dbReference type="EMBL" id="PPQ76035.1"/>
    </source>
</evidence>
<feature type="compositionally biased region" description="Acidic residues" evidence="1">
    <location>
        <begin position="798"/>
        <end position="819"/>
    </location>
</feature>
<dbReference type="InParanoid" id="A0A409WBW2"/>
<feature type="compositionally biased region" description="Polar residues" evidence="1">
    <location>
        <begin position="719"/>
        <end position="728"/>
    </location>
</feature>
<evidence type="ECO:0000313" key="4">
    <source>
        <dbReference type="Proteomes" id="UP000284842"/>
    </source>
</evidence>
<comment type="caution">
    <text evidence="3">The sequence shown here is derived from an EMBL/GenBank/DDBJ whole genome shotgun (WGS) entry which is preliminary data.</text>
</comment>
<dbReference type="Gene3D" id="2.40.50.40">
    <property type="match status" value="1"/>
</dbReference>
<feature type="region of interest" description="Disordered" evidence="1">
    <location>
        <begin position="718"/>
        <end position="819"/>
    </location>
</feature>
<dbReference type="EMBL" id="NHTK01005615">
    <property type="protein sequence ID" value="PPQ76035.1"/>
    <property type="molecule type" value="Genomic_DNA"/>
</dbReference>
<dbReference type="GO" id="GO:0006338">
    <property type="term" value="P:chromatin remodeling"/>
    <property type="evidence" value="ECO:0007669"/>
    <property type="project" value="UniProtKB-ARBA"/>
</dbReference>
<feature type="domain" description="Chromo" evidence="2">
    <location>
        <begin position="824"/>
        <end position="870"/>
    </location>
</feature>
<keyword evidence="4" id="KW-1185">Reference proteome</keyword>
<dbReference type="Proteomes" id="UP000284842">
    <property type="component" value="Unassembled WGS sequence"/>
</dbReference>
<evidence type="ECO:0000259" key="2">
    <source>
        <dbReference type="PROSITE" id="PS50013"/>
    </source>
</evidence>
<dbReference type="SMART" id="SM00298">
    <property type="entry name" value="CHROMO"/>
    <property type="match status" value="1"/>
</dbReference>
<name>A0A409WBW2_9AGAR</name>
<dbReference type="PROSITE" id="PS50013">
    <property type="entry name" value="CHROMO_2"/>
    <property type="match status" value="1"/>
</dbReference>
<feature type="compositionally biased region" description="Low complexity" evidence="1">
    <location>
        <begin position="613"/>
        <end position="629"/>
    </location>
</feature>
<dbReference type="InterPro" id="IPR016197">
    <property type="entry name" value="Chromo-like_dom_sf"/>
</dbReference>
<organism evidence="3 4">
    <name type="scientific">Panaeolus cyanescens</name>
    <dbReference type="NCBI Taxonomy" id="181874"/>
    <lineage>
        <taxon>Eukaryota</taxon>
        <taxon>Fungi</taxon>
        <taxon>Dikarya</taxon>
        <taxon>Basidiomycota</taxon>
        <taxon>Agaricomycotina</taxon>
        <taxon>Agaricomycetes</taxon>
        <taxon>Agaricomycetidae</taxon>
        <taxon>Agaricales</taxon>
        <taxon>Agaricineae</taxon>
        <taxon>Galeropsidaceae</taxon>
        <taxon>Panaeolus</taxon>
    </lineage>
</organism>
<reference evidence="3 4" key="1">
    <citation type="journal article" date="2018" name="Evol. Lett.">
        <title>Horizontal gene cluster transfer increased hallucinogenic mushroom diversity.</title>
        <authorList>
            <person name="Reynolds H.T."/>
            <person name="Vijayakumar V."/>
            <person name="Gluck-Thaler E."/>
            <person name="Korotkin H.B."/>
            <person name="Matheny P.B."/>
            <person name="Slot J.C."/>
        </authorList>
    </citation>
    <scope>NUCLEOTIDE SEQUENCE [LARGE SCALE GENOMIC DNA]</scope>
    <source>
        <strain evidence="3 4">2629</strain>
    </source>
</reference>
<accession>A0A409WBW2</accession>
<feature type="region of interest" description="Disordered" evidence="1">
    <location>
        <begin position="1319"/>
        <end position="1341"/>
    </location>
</feature>
<protein>
    <recommendedName>
        <fullName evidence="2">Chromo domain-containing protein</fullName>
    </recommendedName>
</protein>
<feature type="compositionally biased region" description="Polar residues" evidence="1">
    <location>
        <begin position="50"/>
        <end position="70"/>
    </location>
</feature>
<feature type="compositionally biased region" description="Polar residues" evidence="1">
    <location>
        <begin position="754"/>
        <end position="774"/>
    </location>
</feature>
<proteinExistence type="predicted"/>
<feature type="compositionally biased region" description="Polar residues" evidence="1">
    <location>
        <begin position="580"/>
        <end position="595"/>
    </location>
</feature>
<dbReference type="InterPro" id="IPR000953">
    <property type="entry name" value="Chromo/chromo_shadow_dom"/>
</dbReference>
<gene>
    <name evidence="3" type="ORF">CVT24_006695</name>
</gene>
<feature type="region of interest" description="Disordered" evidence="1">
    <location>
        <begin position="579"/>
        <end position="639"/>
    </location>
</feature>
<dbReference type="OrthoDB" id="3032681at2759"/>
<dbReference type="SUPFAM" id="SSF54160">
    <property type="entry name" value="Chromo domain-like"/>
    <property type="match status" value="1"/>
</dbReference>
<feature type="region of interest" description="Disordered" evidence="1">
    <location>
        <begin position="50"/>
        <end position="75"/>
    </location>
</feature>